<feature type="domain" description="HAMP" evidence="6">
    <location>
        <begin position="316"/>
        <end position="368"/>
    </location>
</feature>
<feature type="transmembrane region" description="Helical" evidence="5">
    <location>
        <begin position="20"/>
        <end position="42"/>
    </location>
</feature>
<keyword evidence="2" id="KW-0597">Phosphoprotein</keyword>
<evidence type="ECO:0000313" key="8">
    <source>
        <dbReference type="Proteomes" id="UP000184245"/>
    </source>
</evidence>
<keyword evidence="5" id="KW-0472">Membrane</keyword>
<dbReference type="AlphaFoldDB" id="A0A1M4WBM5"/>
<feature type="transmembrane region" description="Helical" evidence="5">
    <location>
        <begin position="292"/>
        <end position="311"/>
    </location>
</feature>
<dbReference type="InterPro" id="IPR050640">
    <property type="entry name" value="Bact_2-comp_sensor_kinase"/>
</dbReference>
<keyword evidence="4 7" id="KW-0418">Kinase</keyword>
<evidence type="ECO:0000256" key="3">
    <source>
        <dbReference type="ARBA" id="ARBA00022679"/>
    </source>
</evidence>
<dbReference type="Gene3D" id="3.30.565.10">
    <property type="entry name" value="Histidine kinase-like ATPase, C-terminal domain"/>
    <property type="match status" value="1"/>
</dbReference>
<name>A0A1M4WBM5_9CLOT</name>
<keyword evidence="3" id="KW-0808">Transferase</keyword>
<keyword evidence="5" id="KW-1133">Transmembrane helix</keyword>
<dbReference type="CDD" id="cd06225">
    <property type="entry name" value="HAMP"/>
    <property type="match status" value="1"/>
</dbReference>
<dbReference type="SMART" id="SM00387">
    <property type="entry name" value="HATPase_c"/>
    <property type="match status" value="1"/>
</dbReference>
<evidence type="ECO:0000256" key="1">
    <source>
        <dbReference type="ARBA" id="ARBA00004370"/>
    </source>
</evidence>
<dbReference type="Pfam" id="PF06580">
    <property type="entry name" value="His_kinase"/>
    <property type="match status" value="1"/>
</dbReference>
<evidence type="ECO:0000256" key="5">
    <source>
        <dbReference type="SAM" id="Phobius"/>
    </source>
</evidence>
<dbReference type="GO" id="GO:0016020">
    <property type="term" value="C:membrane"/>
    <property type="evidence" value="ECO:0007669"/>
    <property type="project" value="UniProtKB-SubCell"/>
</dbReference>
<dbReference type="EMBL" id="FQVI01000006">
    <property type="protein sequence ID" value="SHE78629.1"/>
    <property type="molecule type" value="Genomic_DNA"/>
</dbReference>
<dbReference type="STRING" id="1122155.SAMN02745158_01534"/>
<dbReference type="Proteomes" id="UP000184245">
    <property type="component" value="Unassembled WGS sequence"/>
</dbReference>
<evidence type="ECO:0000313" key="7">
    <source>
        <dbReference type="EMBL" id="SHE78629.1"/>
    </source>
</evidence>
<dbReference type="SUPFAM" id="SSF158472">
    <property type="entry name" value="HAMP domain-like"/>
    <property type="match status" value="1"/>
</dbReference>
<sequence length="585" mass="67356">MRMQRLWKCLGDKPIRTKLNIFFAVLIVIPLVLFGVIVSLVTRGMQLDQIYKSSQQYLNQSMQGIDNSLSELDNIIISNLWNDDLMRMLNKSSEYLSSPEEKNLAKGLLRSIANARKDIECLVIVTENKEKFTYSTGDMYTLVNEYLRNDELDWDETVKQKYQRGETVWQGVPETDEYVVGVRKIRDFETLKDLGRLYVFFKEETIRQQYEELKITPGSFFAVRDEQGQIVSCDGQDIVFTDDFQSDNRKELSIAHVNDRAYYYEELKNTDIGWTIQEFTPKDEMMQDIYRIQLLLASIILMILGVLFLIMNRFSNSITEPIRNLQEKMLEVRNENFDVVAEVEHQDEMGELATTFNAMTGRIKRLIEEDYKSKILLKETEYKFLRAQINPHFLYNTLDAISWMASMGGNKDVSKMAVALGRILRWSISNTENIVTLKEEVSNTEDYLSIQRIRYGDSLEYAVSVDEPELSMHVPKMILQPLVENALVHGLEMKDGDKRLLIAADSDDSVLKITIRDNGVGMTSEKVEEVMSGKVRQQKQHGVGLYNVHKRIQMNYGEKFGVEISSTVDVGTEIVITVPLEGGAV</sequence>
<keyword evidence="8" id="KW-1185">Reference proteome</keyword>
<dbReference type="SUPFAM" id="SSF55874">
    <property type="entry name" value="ATPase domain of HSP90 chaperone/DNA topoisomerase II/histidine kinase"/>
    <property type="match status" value="1"/>
</dbReference>
<dbReference type="PROSITE" id="PS50885">
    <property type="entry name" value="HAMP"/>
    <property type="match status" value="1"/>
</dbReference>
<dbReference type="InterPro" id="IPR036890">
    <property type="entry name" value="HATPase_C_sf"/>
</dbReference>
<evidence type="ECO:0000256" key="2">
    <source>
        <dbReference type="ARBA" id="ARBA00022553"/>
    </source>
</evidence>
<dbReference type="InterPro" id="IPR010559">
    <property type="entry name" value="Sig_transdc_His_kin_internal"/>
</dbReference>
<proteinExistence type="predicted"/>
<accession>A0A1M4WBM5</accession>
<dbReference type="Pfam" id="PF02518">
    <property type="entry name" value="HATPase_c"/>
    <property type="match status" value="1"/>
</dbReference>
<dbReference type="PANTHER" id="PTHR34220">
    <property type="entry name" value="SENSOR HISTIDINE KINASE YPDA"/>
    <property type="match status" value="1"/>
</dbReference>
<keyword evidence="5" id="KW-0812">Transmembrane</keyword>
<protein>
    <submittedName>
        <fullName evidence="7">Histidine kinase-, DNA gyrase B-, and HSP90-like ATPase</fullName>
    </submittedName>
</protein>
<evidence type="ECO:0000256" key="4">
    <source>
        <dbReference type="ARBA" id="ARBA00022777"/>
    </source>
</evidence>
<gene>
    <name evidence="7" type="ORF">SAMN02745158_01534</name>
</gene>
<dbReference type="InterPro" id="IPR003594">
    <property type="entry name" value="HATPase_dom"/>
</dbReference>
<reference evidence="7 8" key="1">
    <citation type="submission" date="2016-11" db="EMBL/GenBank/DDBJ databases">
        <authorList>
            <person name="Jaros S."/>
            <person name="Januszkiewicz K."/>
            <person name="Wedrychowicz H."/>
        </authorList>
    </citation>
    <scope>NUCLEOTIDE SEQUENCE [LARGE SCALE GENOMIC DNA]</scope>
    <source>
        <strain evidence="7 8">DSM 17459</strain>
    </source>
</reference>
<dbReference type="PANTHER" id="PTHR34220:SF7">
    <property type="entry name" value="SENSOR HISTIDINE KINASE YPDA"/>
    <property type="match status" value="1"/>
</dbReference>
<dbReference type="InterPro" id="IPR003660">
    <property type="entry name" value="HAMP_dom"/>
</dbReference>
<dbReference type="Pfam" id="PF00672">
    <property type="entry name" value="HAMP"/>
    <property type="match status" value="1"/>
</dbReference>
<dbReference type="GO" id="GO:0000155">
    <property type="term" value="F:phosphorelay sensor kinase activity"/>
    <property type="evidence" value="ECO:0007669"/>
    <property type="project" value="InterPro"/>
</dbReference>
<dbReference type="Gene3D" id="6.10.340.10">
    <property type="match status" value="1"/>
</dbReference>
<evidence type="ECO:0000259" key="6">
    <source>
        <dbReference type="PROSITE" id="PS50885"/>
    </source>
</evidence>
<dbReference type="SMART" id="SM00304">
    <property type="entry name" value="HAMP"/>
    <property type="match status" value="1"/>
</dbReference>
<organism evidence="7 8">
    <name type="scientific">Lactonifactor longoviformis DSM 17459</name>
    <dbReference type="NCBI Taxonomy" id="1122155"/>
    <lineage>
        <taxon>Bacteria</taxon>
        <taxon>Bacillati</taxon>
        <taxon>Bacillota</taxon>
        <taxon>Clostridia</taxon>
        <taxon>Eubacteriales</taxon>
        <taxon>Clostridiaceae</taxon>
        <taxon>Lactonifactor</taxon>
    </lineage>
</organism>
<comment type="subcellular location">
    <subcellularLocation>
        <location evidence="1">Membrane</location>
    </subcellularLocation>
</comment>